<dbReference type="RefSeq" id="WP_301142670.1">
    <property type="nucleotide sequence ID" value="NZ_JAUHQA010000001.1"/>
</dbReference>
<dbReference type="Pfam" id="PF18959">
    <property type="entry name" value="DUF5701"/>
    <property type="match status" value="1"/>
</dbReference>
<name>A0ABT8GIQ2_9MICO</name>
<organism evidence="2 3">
    <name type="scientific">Demequina muriae</name>
    <dbReference type="NCBI Taxonomy" id="3051664"/>
    <lineage>
        <taxon>Bacteria</taxon>
        <taxon>Bacillati</taxon>
        <taxon>Actinomycetota</taxon>
        <taxon>Actinomycetes</taxon>
        <taxon>Micrococcales</taxon>
        <taxon>Demequinaceae</taxon>
        <taxon>Demequina</taxon>
    </lineage>
</organism>
<protein>
    <submittedName>
        <fullName evidence="2">DUF5701 family protein</fullName>
    </submittedName>
</protein>
<sequence length="213" mass="22738">MALLLDHQIDSYAAAGLPALAGQSESAFRALFEPLRTPASRMSQTADAREGSVPYLAVVSDGLIDPAARVPGLRLPGSSRTGILDRNHGDEGLAPYRSRDEMSVPDAGVYLLIEVDRGDEWRDVPPRDARPAIEGRGRTALTIAEGLSLLTAHPGVLRTNHCFMLAGSTRGDKRVPALWISKRAPKLGWCFEGVPHSWLGVASAGGRIGPTIV</sequence>
<evidence type="ECO:0000313" key="3">
    <source>
        <dbReference type="Proteomes" id="UP001172708"/>
    </source>
</evidence>
<dbReference type="Proteomes" id="UP001172708">
    <property type="component" value="Unassembled WGS sequence"/>
</dbReference>
<evidence type="ECO:0000256" key="1">
    <source>
        <dbReference type="SAM" id="MobiDB-lite"/>
    </source>
</evidence>
<dbReference type="EMBL" id="JAUHQA010000001">
    <property type="protein sequence ID" value="MDN4481144.1"/>
    <property type="molecule type" value="Genomic_DNA"/>
</dbReference>
<evidence type="ECO:0000313" key="2">
    <source>
        <dbReference type="EMBL" id="MDN4481144.1"/>
    </source>
</evidence>
<keyword evidence="3" id="KW-1185">Reference proteome</keyword>
<feature type="region of interest" description="Disordered" evidence="1">
    <location>
        <begin position="78"/>
        <end position="98"/>
    </location>
</feature>
<accession>A0ABT8GIQ2</accession>
<proteinExistence type="predicted"/>
<feature type="compositionally biased region" description="Basic and acidic residues" evidence="1">
    <location>
        <begin position="83"/>
        <end position="98"/>
    </location>
</feature>
<reference evidence="2" key="1">
    <citation type="submission" date="2023-06" db="EMBL/GenBank/DDBJ databases">
        <title>Egi l300058.</title>
        <authorList>
            <person name="Gao L."/>
            <person name="Fang B.-Z."/>
            <person name="Li W.-J."/>
        </authorList>
    </citation>
    <scope>NUCLEOTIDE SEQUENCE</scope>
    <source>
        <strain evidence="2">EGI L300058</strain>
    </source>
</reference>
<dbReference type="InterPro" id="IPR043755">
    <property type="entry name" value="DUF5701"/>
</dbReference>
<gene>
    <name evidence="2" type="ORF">QQX02_09440</name>
</gene>
<comment type="caution">
    <text evidence="2">The sequence shown here is derived from an EMBL/GenBank/DDBJ whole genome shotgun (WGS) entry which is preliminary data.</text>
</comment>